<dbReference type="GO" id="GO:0004386">
    <property type="term" value="F:helicase activity"/>
    <property type="evidence" value="ECO:0007669"/>
    <property type="project" value="UniProtKB-KW"/>
</dbReference>
<dbReference type="InterPro" id="IPR027417">
    <property type="entry name" value="P-loop_NTPase"/>
</dbReference>
<dbReference type="GO" id="GO:0003677">
    <property type="term" value="F:DNA binding"/>
    <property type="evidence" value="ECO:0007669"/>
    <property type="project" value="TreeGrafter"/>
</dbReference>
<dbReference type="InterPro" id="IPR011545">
    <property type="entry name" value="DEAD/DEAH_box_helicase_dom"/>
</dbReference>
<evidence type="ECO:0000256" key="1">
    <source>
        <dbReference type="ARBA" id="ARBA00022741"/>
    </source>
</evidence>
<sequence length="743" mass="82401">MTKMTSSHPSAFDLLAPQVQRWIWQQKWKQLRNVQEQAIPAILTGGDVIVSARTAAGKTEAAMLPLITRILAKDTYDGFALMYVSPLKALINDQFRRLEELCEACGIQVHKWHGDVSSSAKSKARSRPNGIVLITPESLEALLVRRGGDVRRLFSSLDAVVIDELHAFIGSERGMQLQSILNRIEVACDRESIDRIGLSATLGNMSLAAESLRPSGGHQVRIIEGDDEGNGVRLQIRGYYPDDQKEKKSIVADQRSAVPQRLADDLYRFLRGEKHLLFAGSRQKVELYADLLRQMCDENHVPNEFFPHHGSLSKPEREDLETRLKDDPRPTTAVATTTLELGIDIGSVETVAQIGPGFSVSSLKQRVGRSGRRLNKPAILRIFVIERKPQRGQHPLDRLNLELVQSIATVELMREDVCEPPNESGLHLSTLLHQVLALALQYGGISARSAWHILCEKGPFKTVDKALFSQLLRCMGSPDNRLIEQSPDGLLMVGEEGEKITESYEFYPVFATEREYRILHDSRVLGSYPLTSVLKPGETLIFSGRRWSVIAVDDGARIVQVKPSKGAQLPQFDGKGGDIHDIIVARMREVLESTGVYPYLDTTALEMLQSARSAYIEMGLTDNAIISFGEGVILFPWVGTKNLNTLSLAFLSQDYKSAVFSHAIEIGDCSIEGVQSLLDRLAVGDTPSNGAMMKGVSHPNIAKFDQYLDWQLMTAVTLKERVNLDQLPQIAGKLLMPTIAPSE</sequence>
<dbReference type="Pfam" id="PF00270">
    <property type="entry name" value="DEAD"/>
    <property type="match status" value="1"/>
</dbReference>
<feature type="domain" description="Helicase ATP-binding" evidence="3">
    <location>
        <begin position="39"/>
        <end position="212"/>
    </location>
</feature>
<dbReference type="InterPro" id="IPR052511">
    <property type="entry name" value="ATP-dep_Helicase"/>
</dbReference>
<evidence type="ECO:0000256" key="2">
    <source>
        <dbReference type="ARBA" id="ARBA00022840"/>
    </source>
</evidence>
<dbReference type="SUPFAM" id="SSF52540">
    <property type="entry name" value="P-loop containing nucleoside triphosphate hydrolases"/>
    <property type="match status" value="1"/>
</dbReference>
<accession>A0AB34YWV7</accession>
<dbReference type="InterPro" id="IPR014001">
    <property type="entry name" value="Helicase_ATP-bd"/>
</dbReference>
<dbReference type="PANTHER" id="PTHR47962:SF5">
    <property type="entry name" value="ATP-DEPENDENT HELICASE LHR-RELATED"/>
    <property type="match status" value="1"/>
</dbReference>
<dbReference type="AlphaFoldDB" id="A0AB34YWV7"/>
<dbReference type="PROSITE" id="PS51192">
    <property type="entry name" value="HELICASE_ATP_BIND_1"/>
    <property type="match status" value="1"/>
</dbReference>
<proteinExistence type="predicted"/>
<dbReference type="Pfam" id="PF00271">
    <property type="entry name" value="Helicase_C"/>
    <property type="match status" value="1"/>
</dbReference>
<keyword evidence="1" id="KW-0547">Nucleotide-binding</keyword>
<dbReference type="PANTHER" id="PTHR47962">
    <property type="entry name" value="ATP-DEPENDENT HELICASE LHR-RELATED-RELATED"/>
    <property type="match status" value="1"/>
</dbReference>
<dbReference type="GO" id="GO:0016887">
    <property type="term" value="F:ATP hydrolysis activity"/>
    <property type="evidence" value="ECO:0007669"/>
    <property type="project" value="TreeGrafter"/>
</dbReference>
<dbReference type="SMART" id="SM00487">
    <property type="entry name" value="DEXDc"/>
    <property type="match status" value="1"/>
</dbReference>
<evidence type="ECO:0000259" key="4">
    <source>
        <dbReference type="PROSITE" id="PS51194"/>
    </source>
</evidence>
<evidence type="ECO:0000313" key="6">
    <source>
        <dbReference type="Proteomes" id="UP000553980"/>
    </source>
</evidence>
<dbReference type="PROSITE" id="PS51194">
    <property type="entry name" value="HELICASE_CTER"/>
    <property type="match status" value="1"/>
</dbReference>
<evidence type="ECO:0000313" key="5">
    <source>
        <dbReference type="EMBL" id="MBB4094789.1"/>
    </source>
</evidence>
<dbReference type="EMBL" id="JACIEX010000007">
    <property type="protein sequence ID" value="MBB4094789.1"/>
    <property type="molecule type" value="Genomic_DNA"/>
</dbReference>
<reference evidence="5 6" key="1">
    <citation type="submission" date="2020-08" db="EMBL/GenBank/DDBJ databases">
        <title>Genomic Encyclopedia of Type Strains, Phase IV (KMG-IV): sequencing the most valuable type-strain genomes for metagenomic binning, comparative biology and taxonomic classification.</title>
        <authorList>
            <person name="Goeker M."/>
        </authorList>
    </citation>
    <scope>NUCLEOTIDE SEQUENCE [LARGE SCALE GENOMIC DNA]</scope>
    <source>
        <strain evidence="5 6">DSM 23868</strain>
    </source>
</reference>
<keyword evidence="5" id="KW-0347">Helicase</keyword>
<feature type="domain" description="Helicase C-terminal" evidence="4">
    <location>
        <begin position="262"/>
        <end position="432"/>
    </location>
</feature>
<comment type="caution">
    <text evidence="5">The sequence shown here is derived from an EMBL/GenBank/DDBJ whole genome shotgun (WGS) entry which is preliminary data.</text>
</comment>
<protein>
    <submittedName>
        <fullName evidence="5">ATP-dependent Lhr-like helicase</fullName>
        <ecNumber evidence="5">3.6.4.-</ecNumber>
    </submittedName>
</protein>
<keyword evidence="6" id="KW-1185">Reference proteome</keyword>
<dbReference type="EC" id="3.6.4.-" evidence="5"/>
<dbReference type="SMART" id="SM00490">
    <property type="entry name" value="HELICc"/>
    <property type="match status" value="1"/>
</dbReference>
<keyword evidence="2" id="KW-0067">ATP-binding</keyword>
<dbReference type="Gene3D" id="3.40.50.300">
    <property type="entry name" value="P-loop containing nucleotide triphosphate hydrolases"/>
    <property type="match status" value="2"/>
</dbReference>
<dbReference type="Proteomes" id="UP000553980">
    <property type="component" value="Unassembled WGS sequence"/>
</dbReference>
<organism evidence="5 6">
    <name type="scientific">Brucella pecoris</name>
    <dbReference type="NCBI Taxonomy" id="867683"/>
    <lineage>
        <taxon>Bacteria</taxon>
        <taxon>Pseudomonadati</taxon>
        <taxon>Pseudomonadota</taxon>
        <taxon>Alphaproteobacteria</taxon>
        <taxon>Hyphomicrobiales</taxon>
        <taxon>Brucellaceae</taxon>
        <taxon>Brucella/Ochrobactrum group</taxon>
        <taxon>Brucella</taxon>
    </lineage>
</organism>
<keyword evidence="5" id="KW-0378">Hydrolase</keyword>
<gene>
    <name evidence="5" type="ORF">GGQ79_003324</name>
</gene>
<dbReference type="InterPro" id="IPR001650">
    <property type="entry name" value="Helicase_C-like"/>
</dbReference>
<evidence type="ECO:0000259" key="3">
    <source>
        <dbReference type="PROSITE" id="PS51192"/>
    </source>
</evidence>
<dbReference type="GO" id="GO:0005524">
    <property type="term" value="F:ATP binding"/>
    <property type="evidence" value="ECO:0007669"/>
    <property type="project" value="UniProtKB-KW"/>
</dbReference>
<name>A0AB34YWV7_9HYPH</name>